<sequence>MSPAERRFALALPLGFGLLAVLLGKDNNWDLLHYHYYNPYSWLHGRSGFDVLAADYHVFFNPLLDLPFYLGSQVLPAAALTFLLGAVHGVNGVLLWRIARHVLPGARLLPAVVMLIGMLGAGSLFVMGTTYYDTVAALPIYVAIWLIARAGLVAFEGPLRRSLPILLAAGVAAGAGVGLKQTGVVLAGGIGVAILLLPGRRIPHAAAYGMGILLGVALTAGFWLWHLWQVTGNPLFPYFNDLFRSPLGPVGNNRTHHAMPRSLFEAVFWPFVFTRTPSRIDSSVRDVKLLLAYLVVPAGILFALLGRQRVRDMEAGKRLGLFLLVAGAATYAIWLHLFSIYRYLVPLEMMVPLLLVAAAGFLPLAPRAGRWAAAGLLVLAVPMQPTNPDRTPWNGRQLDRFVEVAPPAGMDLSGAMIVVPGYHRGWEPNAFVIPFFPPDVPFLRILAFDNPAERLATGFEAMATERIAAHAGPFFALVLPHAEGHVAASLARHGLLADFAGCRPLVANIGKPLELCPVRRGAPG</sequence>
<feature type="transmembrane region" description="Helical" evidence="1">
    <location>
        <begin position="108"/>
        <end position="132"/>
    </location>
</feature>
<reference evidence="2 3" key="1">
    <citation type="submission" date="2024-09" db="EMBL/GenBank/DDBJ databases">
        <authorList>
            <person name="Sun Q."/>
            <person name="Mori K."/>
        </authorList>
    </citation>
    <scope>NUCLEOTIDE SEQUENCE [LARGE SCALE GENOMIC DNA]</scope>
    <source>
        <strain evidence="2 3">CCM 7468</strain>
    </source>
</reference>
<evidence type="ECO:0000256" key="1">
    <source>
        <dbReference type="SAM" id="Phobius"/>
    </source>
</evidence>
<organism evidence="2 3">
    <name type="scientific">Muricoccus vinaceus</name>
    <dbReference type="NCBI Taxonomy" id="424704"/>
    <lineage>
        <taxon>Bacteria</taxon>
        <taxon>Pseudomonadati</taxon>
        <taxon>Pseudomonadota</taxon>
        <taxon>Alphaproteobacteria</taxon>
        <taxon>Acetobacterales</taxon>
        <taxon>Roseomonadaceae</taxon>
        <taxon>Muricoccus</taxon>
    </lineage>
</organism>
<gene>
    <name evidence="2" type="ORF">ACFFIC_12995</name>
</gene>
<feature type="transmembrane region" description="Helical" evidence="1">
    <location>
        <begin position="183"/>
        <end position="199"/>
    </location>
</feature>
<dbReference type="Proteomes" id="UP001589789">
    <property type="component" value="Unassembled WGS sequence"/>
</dbReference>
<name>A0ABV6IS71_9PROT</name>
<dbReference type="RefSeq" id="WP_377050928.1">
    <property type="nucleotide sequence ID" value="NZ_JBHLVZ010000033.1"/>
</dbReference>
<protein>
    <recommendedName>
        <fullName evidence="4">DUF2029 domain-containing protein</fullName>
    </recommendedName>
</protein>
<feature type="transmembrane region" description="Helical" evidence="1">
    <location>
        <begin position="343"/>
        <end position="362"/>
    </location>
</feature>
<feature type="transmembrane region" description="Helical" evidence="1">
    <location>
        <begin position="162"/>
        <end position="177"/>
    </location>
</feature>
<accession>A0ABV6IS71</accession>
<keyword evidence="3" id="KW-1185">Reference proteome</keyword>
<evidence type="ECO:0000313" key="3">
    <source>
        <dbReference type="Proteomes" id="UP001589789"/>
    </source>
</evidence>
<feature type="transmembrane region" description="Helical" evidence="1">
    <location>
        <begin position="319"/>
        <end position="337"/>
    </location>
</feature>
<feature type="transmembrane region" description="Helical" evidence="1">
    <location>
        <begin position="206"/>
        <end position="228"/>
    </location>
</feature>
<evidence type="ECO:0000313" key="2">
    <source>
        <dbReference type="EMBL" id="MFC0386451.1"/>
    </source>
</evidence>
<feature type="transmembrane region" description="Helical" evidence="1">
    <location>
        <begin position="138"/>
        <end position="155"/>
    </location>
</feature>
<feature type="transmembrane region" description="Helical" evidence="1">
    <location>
        <begin position="289"/>
        <end position="307"/>
    </location>
</feature>
<evidence type="ECO:0008006" key="4">
    <source>
        <dbReference type="Google" id="ProtNLM"/>
    </source>
</evidence>
<proteinExistence type="predicted"/>
<keyword evidence="1" id="KW-0472">Membrane</keyword>
<keyword evidence="1" id="KW-1133">Transmembrane helix</keyword>
<keyword evidence="1" id="KW-0812">Transmembrane</keyword>
<dbReference type="EMBL" id="JBHLVZ010000033">
    <property type="protein sequence ID" value="MFC0386451.1"/>
    <property type="molecule type" value="Genomic_DNA"/>
</dbReference>
<comment type="caution">
    <text evidence="2">The sequence shown here is derived from an EMBL/GenBank/DDBJ whole genome shotgun (WGS) entry which is preliminary data.</text>
</comment>
<feature type="transmembrane region" description="Helical" evidence="1">
    <location>
        <begin position="74"/>
        <end position="96"/>
    </location>
</feature>